<evidence type="ECO:0008006" key="3">
    <source>
        <dbReference type="Google" id="ProtNLM"/>
    </source>
</evidence>
<name>A0A2H0BWN5_9BACT</name>
<dbReference type="EMBL" id="PCTA01000027">
    <property type="protein sequence ID" value="PIP61398.1"/>
    <property type="molecule type" value="Genomic_DNA"/>
</dbReference>
<proteinExistence type="predicted"/>
<sequence length="189" mass="21976">MRIFFLASISAPYKLKAVFPLIIREIEGYGNEVIYEHVLDKPTNVQKLTSQQLEERAKRLSKEMLSCECVVFEGTHPSTGSGFLLSQATKKNIPTLFLTQEKYSGLYLADRSRLLVIKYYHPEKKNDFKLIIKKFLKFAQKKKLSNRFNLMISDSMNKYIGKCSKNNNTSKADFLRNLVYEKMRNENAK</sequence>
<gene>
    <name evidence="1" type="ORF">COW99_04335</name>
</gene>
<evidence type="ECO:0000313" key="2">
    <source>
        <dbReference type="Proteomes" id="UP000231246"/>
    </source>
</evidence>
<accession>A0A2H0BWN5</accession>
<dbReference type="AlphaFoldDB" id="A0A2H0BWN5"/>
<dbReference type="Proteomes" id="UP000231246">
    <property type="component" value="Unassembled WGS sequence"/>
</dbReference>
<comment type="caution">
    <text evidence="1">The sequence shown here is derived from an EMBL/GenBank/DDBJ whole genome shotgun (WGS) entry which is preliminary data.</text>
</comment>
<evidence type="ECO:0000313" key="1">
    <source>
        <dbReference type="EMBL" id="PIP61398.1"/>
    </source>
</evidence>
<dbReference type="Gene3D" id="3.40.50.450">
    <property type="match status" value="1"/>
</dbReference>
<protein>
    <recommendedName>
        <fullName evidence="3">Nucleoside 2-deoxyribosyltransferase</fullName>
    </recommendedName>
</protein>
<organism evidence="1 2">
    <name type="scientific">Candidatus Roizmanbacteria bacterium CG22_combo_CG10-13_8_21_14_all_38_20</name>
    <dbReference type="NCBI Taxonomy" id="1974862"/>
    <lineage>
        <taxon>Bacteria</taxon>
        <taxon>Candidatus Roizmaniibacteriota</taxon>
    </lineage>
</organism>
<reference evidence="1 2" key="1">
    <citation type="submission" date="2017-09" db="EMBL/GenBank/DDBJ databases">
        <title>Depth-based differentiation of microbial function through sediment-hosted aquifers and enrichment of novel symbionts in the deep terrestrial subsurface.</title>
        <authorList>
            <person name="Probst A.J."/>
            <person name="Ladd B."/>
            <person name="Jarett J.K."/>
            <person name="Geller-Mcgrath D.E."/>
            <person name="Sieber C.M."/>
            <person name="Emerson J.B."/>
            <person name="Anantharaman K."/>
            <person name="Thomas B.C."/>
            <person name="Malmstrom R."/>
            <person name="Stieglmeier M."/>
            <person name="Klingl A."/>
            <person name="Woyke T."/>
            <person name="Ryan C.M."/>
            <person name="Banfield J.F."/>
        </authorList>
    </citation>
    <scope>NUCLEOTIDE SEQUENCE [LARGE SCALE GENOMIC DNA]</scope>
    <source>
        <strain evidence="1">CG22_combo_CG10-13_8_21_14_all_38_20</strain>
    </source>
</reference>